<keyword evidence="2" id="KW-1185">Reference proteome</keyword>
<proteinExistence type="predicted"/>
<dbReference type="RefSeq" id="WP_142064635.1">
    <property type="nucleotide sequence ID" value="NZ_VFPA01000008.1"/>
</dbReference>
<reference evidence="1 2" key="1">
    <citation type="submission" date="2019-06" db="EMBL/GenBank/DDBJ databases">
        <title>Sequencing the genomes of 1000 actinobacteria strains.</title>
        <authorList>
            <person name="Klenk H.-P."/>
        </authorList>
    </citation>
    <scope>NUCLEOTIDE SEQUENCE [LARGE SCALE GENOMIC DNA]</scope>
    <source>
        <strain evidence="1 2">DSM 45301</strain>
    </source>
</reference>
<dbReference type="CDD" id="cd00377">
    <property type="entry name" value="ICL_PEPM"/>
    <property type="match status" value="1"/>
</dbReference>
<dbReference type="InterPro" id="IPR040442">
    <property type="entry name" value="Pyrv_kinase-like_dom_sf"/>
</dbReference>
<keyword evidence="1" id="KW-0456">Lyase</keyword>
<accession>A0A543CXF8</accession>
<evidence type="ECO:0000313" key="2">
    <source>
        <dbReference type="Proteomes" id="UP000315677"/>
    </source>
</evidence>
<dbReference type="InterPro" id="IPR015813">
    <property type="entry name" value="Pyrv/PenolPyrv_kinase-like_dom"/>
</dbReference>
<dbReference type="OrthoDB" id="9771433at2"/>
<protein>
    <submittedName>
        <fullName evidence="1">2-methylisocitrate lyase-like PEP mutase family enzyme</fullName>
    </submittedName>
</protein>
<gene>
    <name evidence="1" type="ORF">FB558_8298</name>
</gene>
<dbReference type="Pfam" id="PF13714">
    <property type="entry name" value="PEP_mutase"/>
    <property type="match status" value="1"/>
</dbReference>
<dbReference type="Gene3D" id="3.20.20.60">
    <property type="entry name" value="Phosphoenolpyruvate-binding domains"/>
    <property type="match status" value="1"/>
</dbReference>
<dbReference type="InterPro" id="IPR039556">
    <property type="entry name" value="ICL/PEPM"/>
</dbReference>
<dbReference type="PANTHER" id="PTHR42905:SF2">
    <property type="entry name" value="PHOSPHOENOLPYRUVATE CARBOXYLASE FAMILY PROTEIN"/>
    <property type="match status" value="1"/>
</dbReference>
<dbReference type="InterPro" id="IPR018523">
    <property type="entry name" value="Isocitrate_lyase_ph_CS"/>
</dbReference>
<evidence type="ECO:0000313" key="1">
    <source>
        <dbReference type="EMBL" id="TQM01783.1"/>
    </source>
</evidence>
<dbReference type="SUPFAM" id="SSF51621">
    <property type="entry name" value="Phosphoenolpyruvate/pyruvate domain"/>
    <property type="match status" value="1"/>
</dbReference>
<name>A0A543CXF8_9PSEU</name>
<dbReference type="Proteomes" id="UP000315677">
    <property type="component" value="Unassembled WGS sequence"/>
</dbReference>
<sequence>MGEPVTDLRALVERGPVLVPACYDGISAAVLEQAGFAALGVSGAGLAMSRLGVPDLGLLTLTELVDAVRPIVRRAAVPVLVDADTGFGGPLNVLRTVEELVGAGVAAIQLEDQVASKRCGHLTGKAVVGADEFVERIAAAVLGRGDADTMIVARTDALAVHGIDEALARGRQAVAAGADLVFVEAPTSLEEVERIGAEFRGRALYNLATGGRSPALPVDRLGELGYGLVVCPTVALYPTVHALRSAAAALHRTGTDAHLHELDLSPAELFDVVGQTGWLDLDERIARASH</sequence>
<dbReference type="GO" id="GO:0016833">
    <property type="term" value="F:oxo-acid-lyase activity"/>
    <property type="evidence" value="ECO:0007669"/>
    <property type="project" value="UniProtKB-ARBA"/>
</dbReference>
<dbReference type="AlphaFoldDB" id="A0A543CXF8"/>
<dbReference type="EMBL" id="VFPA01000008">
    <property type="protein sequence ID" value="TQM01783.1"/>
    <property type="molecule type" value="Genomic_DNA"/>
</dbReference>
<organism evidence="1 2">
    <name type="scientific">Pseudonocardia kunmingensis</name>
    <dbReference type="NCBI Taxonomy" id="630975"/>
    <lineage>
        <taxon>Bacteria</taxon>
        <taxon>Bacillati</taxon>
        <taxon>Actinomycetota</taxon>
        <taxon>Actinomycetes</taxon>
        <taxon>Pseudonocardiales</taxon>
        <taxon>Pseudonocardiaceae</taxon>
        <taxon>Pseudonocardia</taxon>
    </lineage>
</organism>
<dbReference type="PANTHER" id="PTHR42905">
    <property type="entry name" value="PHOSPHOENOLPYRUVATE CARBOXYLASE"/>
    <property type="match status" value="1"/>
</dbReference>
<comment type="caution">
    <text evidence="1">The sequence shown here is derived from an EMBL/GenBank/DDBJ whole genome shotgun (WGS) entry which is preliminary data.</text>
</comment>
<dbReference type="PROSITE" id="PS00161">
    <property type="entry name" value="ISOCITRATE_LYASE"/>
    <property type="match status" value="1"/>
</dbReference>